<gene>
    <name evidence="2" type="ORF">LSAT_V11C300133100</name>
</gene>
<evidence type="ECO:0000259" key="1">
    <source>
        <dbReference type="Pfam" id="PF23156"/>
    </source>
</evidence>
<dbReference type="AlphaFoldDB" id="A0A9R1W899"/>
<dbReference type="InterPro" id="IPR040358">
    <property type="entry name" value="At4g22758-like"/>
</dbReference>
<evidence type="ECO:0000313" key="3">
    <source>
        <dbReference type="Proteomes" id="UP000235145"/>
    </source>
</evidence>
<dbReference type="OrthoDB" id="1919859at2759"/>
<evidence type="ECO:0000313" key="2">
    <source>
        <dbReference type="EMBL" id="KAJ0217976.1"/>
    </source>
</evidence>
<comment type="caution">
    <text evidence="2">The sequence shown here is derived from an EMBL/GenBank/DDBJ whole genome shotgun (WGS) entry which is preliminary data.</text>
</comment>
<dbReference type="PANTHER" id="PTHR33270:SF30">
    <property type="match status" value="1"/>
</dbReference>
<name>A0A9R1W899_LACSA</name>
<dbReference type="Pfam" id="PF23156">
    <property type="entry name" value="DUF7054"/>
    <property type="match status" value="1"/>
</dbReference>
<dbReference type="Gramene" id="rna-gnl|WGS:NBSK|LSAT_3X82320_mrna">
    <property type="protein sequence ID" value="cds-PLY92691.1"/>
    <property type="gene ID" value="gene-LSAT_3X82320"/>
</dbReference>
<proteinExistence type="predicted"/>
<dbReference type="PANTHER" id="PTHR33270">
    <property type="entry name" value="BNAC05G50380D PROTEIN"/>
    <property type="match status" value="1"/>
</dbReference>
<accession>A0A9R1W899</accession>
<keyword evidence="3" id="KW-1185">Reference proteome</keyword>
<protein>
    <recommendedName>
        <fullName evidence="1">DUF7054 domain-containing protein</fullName>
    </recommendedName>
</protein>
<dbReference type="InterPro" id="IPR055482">
    <property type="entry name" value="DUF7054"/>
</dbReference>
<feature type="domain" description="DUF7054" evidence="1">
    <location>
        <begin position="62"/>
        <end position="144"/>
    </location>
</feature>
<dbReference type="EMBL" id="NBSK02000003">
    <property type="protein sequence ID" value="KAJ0217976.1"/>
    <property type="molecule type" value="Genomic_DNA"/>
</dbReference>
<sequence length="188" mass="21371">MIQEHQTPFYRYLYGDNKQDKLQSCSIWYELRKEETTMMMSKISKRNILSGKQKKKDNEGRKKNRLLITVNVLGSPGPLRLLVNQDDTVSTVIDSSLKLYARGGRLPVLGSDFKNFLLYTSNATSDALSSNEIIGLCGERNFVLSKKMTTNLPIAKSRTDTIAHAQAESRSWKSWLHSLNKSCKIISH</sequence>
<dbReference type="Proteomes" id="UP000235145">
    <property type="component" value="Unassembled WGS sequence"/>
</dbReference>
<organism evidence="2 3">
    <name type="scientific">Lactuca sativa</name>
    <name type="common">Garden lettuce</name>
    <dbReference type="NCBI Taxonomy" id="4236"/>
    <lineage>
        <taxon>Eukaryota</taxon>
        <taxon>Viridiplantae</taxon>
        <taxon>Streptophyta</taxon>
        <taxon>Embryophyta</taxon>
        <taxon>Tracheophyta</taxon>
        <taxon>Spermatophyta</taxon>
        <taxon>Magnoliopsida</taxon>
        <taxon>eudicotyledons</taxon>
        <taxon>Gunneridae</taxon>
        <taxon>Pentapetalae</taxon>
        <taxon>asterids</taxon>
        <taxon>campanulids</taxon>
        <taxon>Asterales</taxon>
        <taxon>Asteraceae</taxon>
        <taxon>Cichorioideae</taxon>
        <taxon>Cichorieae</taxon>
        <taxon>Lactucinae</taxon>
        <taxon>Lactuca</taxon>
    </lineage>
</organism>
<reference evidence="2 3" key="1">
    <citation type="journal article" date="2017" name="Nat. Commun.">
        <title>Genome assembly with in vitro proximity ligation data and whole-genome triplication in lettuce.</title>
        <authorList>
            <person name="Reyes-Chin-Wo S."/>
            <person name="Wang Z."/>
            <person name="Yang X."/>
            <person name="Kozik A."/>
            <person name="Arikit S."/>
            <person name="Song C."/>
            <person name="Xia L."/>
            <person name="Froenicke L."/>
            <person name="Lavelle D.O."/>
            <person name="Truco M.J."/>
            <person name="Xia R."/>
            <person name="Zhu S."/>
            <person name="Xu C."/>
            <person name="Xu H."/>
            <person name="Xu X."/>
            <person name="Cox K."/>
            <person name="Korf I."/>
            <person name="Meyers B.C."/>
            <person name="Michelmore R.W."/>
        </authorList>
    </citation>
    <scope>NUCLEOTIDE SEQUENCE [LARGE SCALE GENOMIC DNA]</scope>
    <source>
        <strain evidence="3">cv. Salinas</strain>
        <tissue evidence="2">Seedlings</tissue>
    </source>
</reference>